<gene>
    <name evidence="2" type="ORF">Poly30_25710</name>
</gene>
<dbReference type="SUPFAM" id="SSF55021">
    <property type="entry name" value="ACT-like"/>
    <property type="match status" value="1"/>
</dbReference>
<dbReference type="OrthoDB" id="163312at2"/>
<feature type="domain" description="NIL" evidence="1">
    <location>
        <begin position="2"/>
        <end position="74"/>
    </location>
</feature>
<dbReference type="InterPro" id="IPR018449">
    <property type="entry name" value="NIL_domain"/>
</dbReference>
<proteinExistence type="predicted"/>
<dbReference type="InterPro" id="IPR045865">
    <property type="entry name" value="ACT-like_dom_sf"/>
</dbReference>
<protein>
    <submittedName>
        <fullName evidence="2">NIL domain protein</fullName>
    </submittedName>
</protein>
<evidence type="ECO:0000259" key="1">
    <source>
        <dbReference type="SMART" id="SM00930"/>
    </source>
</evidence>
<dbReference type="Gene3D" id="3.30.70.260">
    <property type="match status" value="1"/>
</dbReference>
<dbReference type="EMBL" id="CP036434">
    <property type="protein sequence ID" value="QDV07052.1"/>
    <property type="molecule type" value="Genomic_DNA"/>
</dbReference>
<evidence type="ECO:0000313" key="3">
    <source>
        <dbReference type="Proteomes" id="UP000320390"/>
    </source>
</evidence>
<evidence type="ECO:0000313" key="2">
    <source>
        <dbReference type="EMBL" id="QDV07052.1"/>
    </source>
</evidence>
<keyword evidence="3" id="KW-1185">Reference proteome</keyword>
<name>A0A518ESK2_9BACT</name>
<dbReference type="AlphaFoldDB" id="A0A518ESK2"/>
<organism evidence="2 3">
    <name type="scientific">Saltatorellus ferox</name>
    <dbReference type="NCBI Taxonomy" id="2528018"/>
    <lineage>
        <taxon>Bacteria</taxon>
        <taxon>Pseudomonadati</taxon>
        <taxon>Planctomycetota</taxon>
        <taxon>Planctomycetia</taxon>
        <taxon>Planctomycetia incertae sedis</taxon>
        <taxon>Saltatorellus</taxon>
    </lineage>
</organism>
<dbReference type="Pfam" id="PF09383">
    <property type="entry name" value="NIL"/>
    <property type="match status" value="1"/>
</dbReference>
<sequence length="83" mass="8867">MSSRQYFCKFPQSLISEPLISHTLGAKFGVVPNIRAATISATAAHVVVQIEGAATAIQDSVAYLIERGVEVQEIQEGDAPPEL</sequence>
<reference evidence="2 3" key="1">
    <citation type="submission" date="2019-02" db="EMBL/GenBank/DDBJ databases">
        <title>Deep-cultivation of Planctomycetes and their phenomic and genomic characterization uncovers novel biology.</title>
        <authorList>
            <person name="Wiegand S."/>
            <person name="Jogler M."/>
            <person name="Boedeker C."/>
            <person name="Pinto D."/>
            <person name="Vollmers J."/>
            <person name="Rivas-Marin E."/>
            <person name="Kohn T."/>
            <person name="Peeters S.H."/>
            <person name="Heuer A."/>
            <person name="Rast P."/>
            <person name="Oberbeckmann S."/>
            <person name="Bunk B."/>
            <person name="Jeske O."/>
            <person name="Meyerdierks A."/>
            <person name="Storesund J.E."/>
            <person name="Kallscheuer N."/>
            <person name="Luecker S."/>
            <person name="Lage O.M."/>
            <person name="Pohl T."/>
            <person name="Merkel B.J."/>
            <person name="Hornburger P."/>
            <person name="Mueller R.-W."/>
            <person name="Bruemmer F."/>
            <person name="Labrenz M."/>
            <person name="Spormann A.M."/>
            <person name="Op den Camp H."/>
            <person name="Overmann J."/>
            <person name="Amann R."/>
            <person name="Jetten M.S.M."/>
            <person name="Mascher T."/>
            <person name="Medema M.H."/>
            <person name="Devos D.P."/>
            <person name="Kaster A.-K."/>
            <person name="Ovreas L."/>
            <person name="Rohde M."/>
            <person name="Galperin M.Y."/>
            <person name="Jogler C."/>
        </authorList>
    </citation>
    <scope>NUCLEOTIDE SEQUENCE [LARGE SCALE GENOMIC DNA]</scope>
    <source>
        <strain evidence="2 3">Poly30</strain>
    </source>
</reference>
<dbReference type="RefSeq" id="WP_145197780.1">
    <property type="nucleotide sequence ID" value="NZ_CP036434.1"/>
</dbReference>
<dbReference type="SMART" id="SM00930">
    <property type="entry name" value="NIL"/>
    <property type="match status" value="1"/>
</dbReference>
<accession>A0A518ESK2</accession>
<dbReference type="Proteomes" id="UP000320390">
    <property type="component" value="Chromosome"/>
</dbReference>